<proteinExistence type="predicted"/>
<evidence type="ECO:0000256" key="2">
    <source>
        <dbReference type="ARBA" id="ARBA00022603"/>
    </source>
</evidence>
<dbReference type="PANTHER" id="PTHR33841">
    <property type="entry name" value="DNA METHYLTRANSFERASE YEEA-RELATED"/>
    <property type="match status" value="1"/>
</dbReference>
<protein>
    <recommendedName>
        <fullName evidence="1">site-specific DNA-methyltransferase (adenine-specific)</fullName>
        <ecNumber evidence="1">2.1.1.72</ecNumber>
    </recommendedName>
</protein>
<dbReference type="EC" id="2.1.1.72" evidence="1"/>
<comment type="catalytic activity">
    <reaction evidence="4">
        <text>a 2'-deoxyadenosine in DNA + S-adenosyl-L-methionine = an N(6)-methyl-2'-deoxyadenosine in DNA + S-adenosyl-L-homocysteine + H(+)</text>
        <dbReference type="Rhea" id="RHEA:15197"/>
        <dbReference type="Rhea" id="RHEA-COMP:12418"/>
        <dbReference type="Rhea" id="RHEA-COMP:12419"/>
        <dbReference type="ChEBI" id="CHEBI:15378"/>
        <dbReference type="ChEBI" id="CHEBI:57856"/>
        <dbReference type="ChEBI" id="CHEBI:59789"/>
        <dbReference type="ChEBI" id="CHEBI:90615"/>
        <dbReference type="ChEBI" id="CHEBI:90616"/>
        <dbReference type="EC" id="2.1.1.72"/>
    </reaction>
</comment>
<dbReference type="RefSeq" id="WP_270096527.1">
    <property type="nucleotide sequence ID" value="NZ_JAQFFK010000003.1"/>
</dbReference>
<dbReference type="EMBL" id="JAVDQI010000001">
    <property type="protein sequence ID" value="MDR6221644.1"/>
    <property type="molecule type" value="Genomic_DNA"/>
</dbReference>
<evidence type="ECO:0000256" key="1">
    <source>
        <dbReference type="ARBA" id="ARBA00011900"/>
    </source>
</evidence>
<dbReference type="InterPro" id="IPR047939">
    <property type="entry name" value="BREX_1_PglX"/>
</dbReference>
<dbReference type="GO" id="GO:0009007">
    <property type="term" value="F:site-specific DNA-methyltransferase (adenine-specific) activity"/>
    <property type="evidence" value="ECO:0007669"/>
    <property type="project" value="UniProtKB-EC"/>
</dbReference>
<evidence type="ECO:0000256" key="3">
    <source>
        <dbReference type="ARBA" id="ARBA00022679"/>
    </source>
</evidence>
<dbReference type="Proteomes" id="UP001185015">
    <property type="component" value="Unassembled WGS sequence"/>
</dbReference>
<accession>A0AA90Z5Z5</accession>
<dbReference type="PANTHER" id="PTHR33841:SF1">
    <property type="entry name" value="DNA METHYLTRANSFERASE A"/>
    <property type="match status" value="1"/>
</dbReference>
<dbReference type="InterPro" id="IPR050953">
    <property type="entry name" value="N4_N6_ade-DNA_methylase"/>
</dbReference>
<keyword evidence="6" id="KW-1185">Reference proteome</keyword>
<reference evidence="5 6" key="1">
    <citation type="submission" date="2023-07" db="EMBL/GenBank/DDBJ databases">
        <title>Genomic Encyclopedia of Type Strains, Phase IV (KMG-IV): sequencing the most valuable type-strain genomes for metagenomic binning, comparative biology and taxonomic classification.</title>
        <authorList>
            <person name="Goeker M."/>
        </authorList>
    </citation>
    <scope>NUCLEOTIDE SEQUENCE [LARGE SCALE GENOMIC DNA]</scope>
    <source>
        <strain evidence="5 6">DSM 17273</strain>
    </source>
</reference>
<keyword evidence="3" id="KW-0808">Transferase</keyword>
<dbReference type="AlphaFoldDB" id="A0AA90Z5Z5"/>
<dbReference type="NCBIfam" id="NF033452">
    <property type="entry name" value="BREX_1_MTaseX"/>
    <property type="match status" value="1"/>
</dbReference>
<evidence type="ECO:0000313" key="5">
    <source>
        <dbReference type="EMBL" id="MDR6221644.1"/>
    </source>
</evidence>
<gene>
    <name evidence="5" type="ORF">J2750_000076</name>
</gene>
<dbReference type="GO" id="GO:0032259">
    <property type="term" value="P:methylation"/>
    <property type="evidence" value="ECO:0007669"/>
    <property type="project" value="UniProtKB-KW"/>
</dbReference>
<evidence type="ECO:0000313" key="6">
    <source>
        <dbReference type="Proteomes" id="UP001185015"/>
    </source>
</evidence>
<organism evidence="5 6">
    <name type="scientific">Methanococcoides alaskense</name>
    <dbReference type="NCBI Taxonomy" id="325778"/>
    <lineage>
        <taxon>Archaea</taxon>
        <taxon>Methanobacteriati</taxon>
        <taxon>Methanobacteriota</taxon>
        <taxon>Stenosarchaea group</taxon>
        <taxon>Methanomicrobia</taxon>
        <taxon>Methanosarcinales</taxon>
        <taxon>Methanosarcinaceae</taxon>
        <taxon>Methanococcoides</taxon>
    </lineage>
</organism>
<sequence length="579" mass="67115">MTTFINLINYNSSNEKENEFFNDDNRKFILDQSVFLNIPGKTICYESNDKIIDIFKLNNSLKDVADFKTGITTGDNTKFMRSWFEIQFNNIYFNSENVQNSIDSGFKWFPCKSGGTTRKWFGNNDLIINYQNDGYDIKHFVDKHGKLKSTIRNQKYYFRESITWSKITSNQISVRYAKIGSIFDAVGLSAFEKNSNLTYIMALLNSKPTMLLLSYIRDGLSILVGNLVNLPFIVPSSTDEIQISKLTQQCIDISCEEWDSREISWDFNINELIHYKTTLTLEDAYNNYCTYWKEKFHQLHTNEEELNRIFIDIYGLEDELTPDVPLKDITILKTETEIRNGKLSFKKDVIIKQFISYAVGCMFGRYSPEKPGLILANQGETLADFKAKVPNVDFMPDEDNIIPVLDNEYFSDDIVGRFKEFLKFTFGAETLSVNLDFIAGALAKKGGKGSEQVIRDYFIKDFYKDHLKMYKKRPIYWMFTSGKGKAFNALVYMHRYDKQTLAKMRMDYLLELESKMDAQKGMLDGDKVTSQRDKLAGQIREIMEYDEVLKNKADAYIEIDLDDGVKVNYAKFEGLVGKI</sequence>
<evidence type="ECO:0000256" key="4">
    <source>
        <dbReference type="ARBA" id="ARBA00047942"/>
    </source>
</evidence>
<name>A0AA90Z5Z5_9EURY</name>
<comment type="caution">
    <text evidence="5">The sequence shown here is derived from an EMBL/GenBank/DDBJ whole genome shotgun (WGS) entry which is preliminary data.</text>
</comment>
<keyword evidence="2 5" id="KW-0489">Methyltransferase</keyword>